<reference evidence="2 3" key="1">
    <citation type="submission" date="2024-06" db="EMBL/GenBank/DDBJ databases">
        <authorList>
            <person name="Pan Q."/>
            <person name="Wen M."/>
            <person name="Jouanno E."/>
            <person name="Zahm M."/>
            <person name="Klopp C."/>
            <person name="Cabau C."/>
            <person name="Louis A."/>
            <person name="Berthelot C."/>
            <person name="Parey E."/>
            <person name="Roest Crollius H."/>
            <person name="Montfort J."/>
            <person name="Robinson-Rechavi M."/>
            <person name="Bouchez O."/>
            <person name="Lampietro C."/>
            <person name="Lopez Roques C."/>
            <person name="Donnadieu C."/>
            <person name="Postlethwait J."/>
            <person name="Bobe J."/>
            <person name="Verreycken H."/>
            <person name="Guiguen Y."/>
        </authorList>
    </citation>
    <scope>NUCLEOTIDE SEQUENCE [LARGE SCALE GENOMIC DNA]</scope>
    <source>
        <strain evidence="2">Up_M1</strain>
        <tissue evidence="2">Testis</tissue>
    </source>
</reference>
<evidence type="ECO:0000313" key="3">
    <source>
        <dbReference type="Proteomes" id="UP001557470"/>
    </source>
</evidence>
<keyword evidence="3" id="KW-1185">Reference proteome</keyword>
<dbReference type="EMBL" id="JAGEUA010000004">
    <property type="protein sequence ID" value="KAL0985090.1"/>
    <property type="molecule type" value="Genomic_DNA"/>
</dbReference>
<protein>
    <submittedName>
        <fullName evidence="2">Uncharacterized protein</fullName>
    </submittedName>
</protein>
<gene>
    <name evidence="2" type="ORF">UPYG_G00152790</name>
</gene>
<feature type="compositionally biased region" description="Polar residues" evidence="1">
    <location>
        <begin position="13"/>
        <end position="31"/>
    </location>
</feature>
<feature type="compositionally biased region" description="Basic and acidic residues" evidence="1">
    <location>
        <begin position="1"/>
        <end position="11"/>
    </location>
</feature>
<organism evidence="2 3">
    <name type="scientific">Umbra pygmaea</name>
    <name type="common">Eastern mudminnow</name>
    <dbReference type="NCBI Taxonomy" id="75934"/>
    <lineage>
        <taxon>Eukaryota</taxon>
        <taxon>Metazoa</taxon>
        <taxon>Chordata</taxon>
        <taxon>Craniata</taxon>
        <taxon>Vertebrata</taxon>
        <taxon>Euteleostomi</taxon>
        <taxon>Actinopterygii</taxon>
        <taxon>Neopterygii</taxon>
        <taxon>Teleostei</taxon>
        <taxon>Protacanthopterygii</taxon>
        <taxon>Esociformes</taxon>
        <taxon>Umbridae</taxon>
        <taxon>Umbra</taxon>
    </lineage>
</organism>
<sequence length="73" mass="8198">MPKFKTDRLVCQEKTSSHTLRGRTVNAQTTQTKRESELCSRGVGRGLYTGLSRPRPFSLSWSVVQQKNGSIKS</sequence>
<evidence type="ECO:0000313" key="2">
    <source>
        <dbReference type="EMBL" id="KAL0985090.1"/>
    </source>
</evidence>
<evidence type="ECO:0000256" key="1">
    <source>
        <dbReference type="SAM" id="MobiDB-lite"/>
    </source>
</evidence>
<feature type="region of interest" description="Disordered" evidence="1">
    <location>
        <begin position="1"/>
        <end position="38"/>
    </location>
</feature>
<dbReference type="Proteomes" id="UP001557470">
    <property type="component" value="Unassembled WGS sequence"/>
</dbReference>
<accession>A0ABD0WXD8</accession>
<proteinExistence type="predicted"/>
<dbReference type="AlphaFoldDB" id="A0ABD0WXD8"/>
<comment type="caution">
    <text evidence="2">The sequence shown here is derived from an EMBL/GenBank/DDBJ whole genome shotgun (WGS) entry which is preliminary data.</text>
</comment>
<name>A0ABD0WXD8_UMBPY</name>